<feature type="domain" description="Protein kinase" evidence="8">
    <location>
        <begin position="83"/>
        <end position="380"/>
    </location>
</feature>
<evidence type="ECO:0000256" key="6">
    <source>
        <dbReference type="PROSITE-ProRule" id="PRU10141"/>
    </source>
</evidence>
<keyword evidence="5" id="KW-0802">TPR repeat</keyword>
<dbReference type="PANTHER" id="PTHR43289:SF6">
    <property type="entry name" value="SERINE_THREONINE-PROTEIN KINASE NEKL-3"/>
    <property type="match status" value="1"/>
</dbReference>
<dbReference type="Gene3D" id="1.25.40.10">
    <property type="entry name" value="Tetratricopeptide repeat domain"/>
    <property type="match status" value="2"/>
</dbReference>
<dbReference type="GO" id="GO:0016301">
    <property type="term" value="F:kinase activity"/>
    <property type="evidence" value="ECO:0007669"/>
    <property type="project" value="UniProtKB-KW"/>
</dbReference>
<dbReference type="PROSITE" id="PS00108">
    <property type="entry name" value="PROTEIN_KINASE_ST"/>
    <property type="match status" value="1"/>
</dbReference>
<keyword evidence="7" id="KW-1133">Transmembrane helix</keyword>
<evidence type="ECO:0000259" key="8">
    <source>
        <dbReference type="PROSITE" id="PS50011"/>
    </source>
</evidence>
<dbReference type="EMBL" id="JBHPKH010000003">
    <property type="protein sequence ID" value="MFC1572064.1"/>
    <property type="molecule type" value="Genomic_DNA"/>
</dbReference>
<dbReference type="InterPro" id="IPR011990">
    <property type="entry name" value="TPR-like_helical_dom_sf"/>
</dbReference>
<keyword evidence="10" id="KW-1185">Reference proteome</keyword>
<accession>A0ABV6YIR3</accession>
<keyword evidence="2 6" id="KW-0547">Nucleotide-binding</keyword>
<dbReference type="SMART" id="SM00220">
    <property type="entry name" value="S_TKc"/>
    <property type="match status" value="1"/>
</dbReference>
<keyword evidence="4 6" id="KW-0067">ATP-binding</keyword>
<dbReference type="InterPro" id="IPR017441">
    <property type="entry name" value="Protein_kinase_ATP_BS"/>
</dbReference>
<dbReference type="Gene3D" id="1.10.510.10">
    <property type="entry name" value="Transferase(Phosphotransferase) domain 1"/>
    <property type="match status" value="1"/>
</dbReference>
<dbReference type="InterPro" id="IPR019734">
    <property type="entry name" value="TPR_rpt"/>
</dbReference>
<name>A0ABV6YIR3_UNCEI</name>
<keyword evidence="1" id="KW-0808">Transferase</keyword>
<gene>
    <name evidence="9" type="ORF">ACFL6M_00540</name>
</gene>
<keyword evidence="7" id="KW-0812">Transmembrane</keyword>
<organism evidence="9 10">
    <name type="scientific">Eiseniibacteriota bacterium</name>
    <dbReference type="NCBI Taxonomy" id="2212470"/>
    <lineage>
        <taxon>Bacteria</taxon>
        <taxon>Candidatus Eiseniibacteriota</taxon>
    </lineage>
</organism>
<dbReference type="SUPFAM" id="SSF56112">
    <property type="entry name" value="Protein kinase-like (PK-like)"/>
    <property type="match status" value="1"/>
</dbReference>
<evidence type="ECO:0000256" key="4">
    <source>
        <dbReference type="ARBA" id="ARBA00022840"/>
    </source>
</evidence>
<feature type="repeat" description="TPR" evidence="5">
    <location>
        <begin position="795"/>
        <end position="828"/>
    </location>
</feature>
<dbReference type="InterPro" id="IPR000719">
    <property type="entry name" value="Prot_kinase_dom"/>
</dbReference>
<proteinExistence type="predicted"/>
<dbReference type="Proteomes" id="UP001593833">
    <property type="component" value="Unassembled WGS sequence"/>
</dbReference>
<evidence type="ECO:0000256" key="7">
    <source>
        <dbReference type="SAM" id="Phobius"/>
    </source>
</evidence>
<dbReference type="InterPro" id="IPR008271">
    <property type="entry name" value="Ser/Thr_kinase_AS"/>
</dbReference>
<protein>
    <submittedName>
        <fullName evidence="9">Protein kinase</fullName>
    </submittedName>
</protein>
<keyword evidence="7" id="KW-0472">Membrane</keyword>
<comment type="caution">
    <text evidence="9">The sequence shown here is derived from an EMBL/GenBank/DDBJ whole genome shotgun (WGS) entry which is preliminary data.</text>
</comment>
<keyword evidence="3 9" id="KW-0418">Kinase</keyword>
<dbReference type="Gene3D" id="3.30.200.20">
    <property type="entry name" value="Phosphorylase Kinase, domain 1"/>
    <property type="match status" value="1"/>
</dbReference>
<evidence type="ECO:0000256" key="3">
    <source>
        <dbReference type="ARBA" id="ARBA00022777"/>
    </source>
</evidence>
<evidence type="ECO:0000313" key="10">
    <source>
        <dbReference type="Proteomes" id="UP001593833"/>
    </source>
</evidence>
<dbReference type="CDD" id="cd14014">
    <property type="entry name" value="STKc_PknB_like"/>
    <property type="match status" value="1"/>
</dbReference>
<feature type="binding site" evidence="6">
    <location>
        <position position="113"/>
    </location>
    <ligand>
        <name>ATP</name>
        <dbReference type="ChEBI" id="CHEBI:30616"/>
    </ligand>
</feature>
<evidence type="ECO:0000256" key="5">
    <source>
        <dbReference type="PROSITE-ProRule" id="PRU00339"/>
    </source>
</evidence>
<feature type="transmembrane region" description="Helical" evidence="7">
    <location>
        <begin position="405"/>
        <end position="424"/>
    </location>
</feature>
<dbReference type="PANTHER" id="PTHR43289">
    <property type="entry name" value="MITOGEN-ACTIVATED PROTEIN KINASE KINASE KINASE 20-RELATED"/>
    <property type="match status" value="1"/>
</dbReference>
<evidence type="ECO:0000256" key="1">
    <source>
        <dbReference type="ARBA" id="ARBA00022679"/>
    </source>
</evidence>
<dbReference type="Pfam" id="PF00069">
    <property type="entry name" value="Pkinase"/>
    <property type="match status" value="1"/>
</dbReference>
<sequence>MSEKPKDIKQIFAEALKLGTAEERAAYLNRACGEDAALRAEVESLLDAHEGAGDFLDTAAIGLVGSQSGLPEIDGPGAVIGRYKLLQVIGEGGFGIVYMAEQQEPIHRRVALKIIKLGMDTKQVIARFEAERQALAMMDHPNIAKVFDAGATETGRPYFVMELVKGVPVTEYCDTNMLDTKQRLALFQDVCSAVQHAHHKGIIHRDIKPSNVMITLHDGTPVPKVIDFGIAKAIQQRLTEKTLFTEFHQFIGTPQYMSPEQAEMSGLDIDTRTDIYSLGVLLYELLTGTTPYEAKQLRGAAYDEIRRIIRETDPPKPSTRLSTLGDALTNVAKHRHIQPGRLRKMIAGDLDWIAMKSLEKDRTRRYATANELAQDVGRYLADEMVLAGPPSVVYRLQKWTRRHKAASITTVAVVLLAVVAGSVFTVQRRQKLERTAVIAEEGLANARVAMASGDYSGVQRELTYVNAQLDDEATLTTRYGAAVDSLLSRAELKLRLGRYETLRQSARYAAQPLMGLLPECWGLTEKELNARLVEARDWCREALGIFNVVDNPEWQNDLDQLPLDPDEVQLVRDSVAELLFMLADAEHRIGKSGLACCGNLGTKRAIARLDQIEELNPDLRSLYAYRSSYRALLRRFEGAREDSVRCETIEPSTWLDHWLLAHKAWPDQERTIAHLESALALNVDDYWTWYAWGLAFEWAEDFDEERIHHAMSVCVNLNPQEAAGWIGRGAHGMSPSPSGREAAVADLTRGLELTDGPGLRSLAHYYRGVALSQMGDMDAALLDLSRAVDAKTNFPEHLVTRGELYLTLGDRQRADADFRELLDRFPRPAKPGEYIWRIRALRHLEEWETVIEECRLQVEHPNNYYGNDTMLAYAHYRLGRYQEAARIMQRTALAADCLISSMIQWKLGRKDEARALYRKATDRIRQESMAVMSGSRIGRYESEAANLIGIPNSERPKLIGQKW</sequence>
<dbReference type="PROSITE" id="PS00107">
    <property type="entry name" value="PROTEIN_KINASE_ATP"/>
    <property type="match status" value="1"/>
</dbReference>
<dbReference type="Pfam" id="PF13181">
    <property type="entry name" value="TPR_8"/>
    <property type="match status" value="1"/>
</dbReference>
<dbReference type="PROSITE" id="PS50005">
    <property type="entry name" value="TPR"/>
    <property type="match status" value="1"/>
</dbReference>
<dbReference type="PROSITE" id="PS50011">
    <property type="entry name" value="PROTEIN_KINASE_DOM"/>
    <property type="match status" value="1"/>
</dbReference>
<dbReference type="InterPro" id="IPR011009">
    <property type="entry name" value="Kinase-like_dom_sf"/>
</dbReference>
<reference evidence="9 10" key="1">
    <citation type="submission" date="2024-09" db="EMBL/GenBank/DDBJ databases">
        <authorList>
            <person name="D'Angelo T."/>
        </authorList>
    </citation>
    <scope>NUCLEOTIDE SEQUENCE [LARGE SCALE GENOMIC DNA]</scope>
    <source>
        <strain evidence="9">SAG AM-320-E07</strain>
    </source>
</reference>
<evidence type="ECO:0000256" key="2">
    <source>
        <dbReference type="ARBA" id="ARBA00022741"/>
    </source>
</evidence>
<evidence type="ECO:0000313" key="9">
    <source>
        <dbReference type="EMBL" id="MFC1572064.1"/>
    </source>
</evidence>
<dbReference type="SMART" id="SM00028">
    <property type="entry name" value="TPR"/>
    <property type="match status" value="3"/>
</dbReference>
<dbReference type="SUPFAM" id="SSF48452">
    <property type="entry name" value="TPR-like"/>
    <property type="match status" value="2"/>
</dbReference>